<dbReference type="HOGENOM" id="CLU_161486_0_0_1"/>
<feature type="transmembrane region" description="Helical" evidence="5">
    <location>
        <begin position="6"/>
        <end position="26"/>
    </location>
</feature>
<keyword evidence="3" id="KW-0809">Transit peptide</keyword>
<evidence type="ECO:0000313" key="6">
    <source>
        <dbReference type="EMBL" id="EDK36427.2"/>
    </source>
</evidence>
<accession>A5DB70</accession>
<keyword evidence="5" id="KW-0472">Membrane</keyword>
<dbReference type="OrthoDB" id="76305at2759"/>
<protein>
    <submittedName>
        <fullName evidence="6">Uncharacterized protein</fullName>
    </submittedName>
</protein>
<keyword evidence="5" id="KW-1133">Transmembrane helix</keyword>
<evidence type="ECO:0000256" key="5">
    <source>
        <dbReference type="SAM" id="Phobius"/>
    </source>
</evidence>
<comment type="subcellular location">
    <subcellularLocation>
        <location evidence="1">Mitochondrion</location>
    </subcellularLocation>
</comment>
<dbReference type="OMA" id="VHYVQEL"/>
<keyword evidence="4" id="KW-0496">Mitochondrion</keyword>
<evidence type="ECO:0000256" key="3">
    <source>
        <dbReference type="ARBA" id="ARBA00022946"/>
    </source>
</evidence>
<evidence type="ECO:0000256" key="4">
    <source>
        <dbReference type="ARBA" id="ARBA00023128"/>
    </source>
</evidence>
<dbReference type="eggNOG" id="ENOG502S49F">
    <property type="taxonomic scope" value="Eukaryota"/>
</dbReference>
<dbReference type="GeneID" id="5129686"/>
<dbReference type="GO" id="GO:0005739">
    <property type="term" value="C:mitochondrion"/>
    <property type="evidence" value="ECO:0007669"/>
    <property type="project" value="UniProtKB-SubCell"/>
</dbReference>
<dbReference type="KEGG" id="pgu:PGUG_00525"/>
<dbReference type="Proteomes" id="UP000001997">
    <property type="component" value="Unassembled WGS sequence"/>
</dbReference>
<dbReference type="AlphaFoldDB" id="A5DB70"/>
<comment type="similarity">
    <text evidence="2">Belongs to the PET117 family.</text>
</comment>
<dbReference type="STRING" id="294746.A5DB70"/>
<evidence type="ECO:0000256" key="1">
    <source>
        <dbReference type="ARBA" id="ARBA00004173"/>
    </source>
</evidence>
<sequence length="89" mass="10027">MSTASKITLGLSITFAVTALVGVNYLQRLERAALRQGPIKDAERMKSKKQVLNEKEHLEQIELRKKYESLQPLTGEIIRGEENVDSNNS</sequence>
<gene>
    <name evidence="6" type="ORF">PGUG_00525</name>
</gene>
<keyword evidence="7" id="KW-1185">Reference proteome</keyword>
<dbReference type="FunCoup" id="A5DB70">
    <property type="interactions" value="21"/>
</dbReference>
<dbReference type="InterPro" id="IPR031568">
    <property type="entry name" value="Pet117"/>
</dbReference>
<evidence type="ECO:0000313" key="7">
    <source>
        <dbReference type="Proteomes" id="UP000001997"/>
    </source>
</evidence>
<proteinExistence type="inferred from homology"/>
<dbReference type="RefSeq" id="XP_001487148.2">
    <property type="nucleotide sequence ID" value="XM_001487098.1"/>
</dbReference>
<dbReference type="EMBL" id="CH408155">
    <property type="protein sequence ID" value="EDK36427.2"/>
    <property type="molecule type" value="Genomic_DNA"/>
</dbReference>
<evidence type="ECO:0000256" key="2">
    <source>
        <dbReference type="ARBA" id="ARBA00008197"/>
    </source>
</evidence>
<keyword evidence="5" id="KW-0812">Transmembrane</keyword>
<dbReference type="GO" id="GO:0033617">
    <property type="term" value="P:mitochondrial respiratory chain complex IV assembly"/>
    <property type="evidence" value="ECO:0007669"/>
    <property type="project" value="EnsemblFungi"/>
</dbReference>
<dbReference type="VEuPathDB" id="FungiDB:PGUG_00525"/>
<dbReference type="InParanoid" id="A5DB70"/>
<organism evidence="6 7">
    <name type="scientific">Meyerozyma guilliermondii (strain ATCC 6260 / CBS 566 / DSM 6381 / JCM 1539 / NBRC 10279 / NRRL Y-324)</name>
    <name type="common">Yeast</name>
    <name type="synonym">Candida guilliermondii</name>
    <dbReference type="NCBI Taxonomy" id="294746"/>
    <lineage>
        <taxon>Eukaryota</taxon>
        <taxon>Fungi</taxon>
        <taxon>Dikarya</taxon>
        <taxon>Ascomycota</taxon>
        <taxon>Saccharomycotina</taxon>
        <taxon>Pichiomycetes</taxon>
        <taxon>Debaryomycetaceae</taxon>
        <taxon>Meyerozyma</taxon>
    </lineage>
</organism>
<dbReference type="PANTHER" id="PTHR28163">
    <property type="entry name" value="PROTEIN PET117 HOMOLOG, MITOCHONDRIAL"/>
    <property type="match status" value="1"/>
</dbReference>
<dbReference type="Pfam" id="PF15786">
    <property type="entry name" value="PET117"/>
    <property type="match status" value="1"/>
</dbReference>
<reference evidence="6 7" key="1">
    <citation type="journal article" date="2009" name="Nature">
        <title>Evolution of pathogenicity and sexual reproduction in eight Candida genomes.</title>
        <authorList>
            <person name="Butler G."/>
            <person name="Rasmussen M.D."/>
            <person name="Lin M.F."/>
            <person name="Santos M.A."/>
            <person name="Sakthikumar S."/>
            <person name="Munro C.A."/>
            <person name="Rheinbay E."/>
            <person name="Grabherr M."/>
            <person name="Forche A."/>
            <person name="Reedy J.L."/>
            <person name="Agrafioti I."/>
            <person name="Arnaud M.B."/>
            <person name="Bates S."/>
            <person name="Brown A.J."/>
            <person name="Brunke S."/>
            <person name="Costanzo M.C."/>
            <person name="Fitzpatrick D.A."/>
            <person name="de Groot P.W."/>
            <person name="Harris D."/>
            <person name="Hoyer L.L."/>
            <person name="Hube B."/>
            <person name="Klis F.M."/>
            <person name="Kodira C."/>
            <person name="Lennard N."/>
            <person name="Logue M.E."/>
            <person name="Martin R."/>
            <person name="Neiman A.M."/>
            <person name="Nikolaou E."/>
            <person name="Quail M.A."/>
            <person name="Quinn J."/>
            <person name="Santos M.C."/>
            <person name="Schmitzberger F.F."/>
            <person name="Sherlock G."/>
            <person name="Shah P."/>
            <person name="Silverstein K.A."/>
            <person name="Skrzypek M.S."/>
            <person name="Soll D."/>
            <person name="Staggs R."/>
            <person name="Stansfield I."/>
            <person name="Stumpf M.P."/>
            <person name="Sudbery P.E."/>
            <person name="Srikantha T."/>
            <person name="Zeng Q."/>
            <person name="Berman J."/>
            <person name="Berriman M."/>
            <person name="Heitman J."/>
            <person name="Gow N.A."/>
            <person name="Lorenz M.C."/>
            <person name="Birren B.W."/>
            <person name="Kellis M."/>
            <person name="Cuomo C.A."/>
        </authorList>
    </citation>
    <scope>NUCLEOTIDE SEQUENCE [LARGE SCALE GENOMIC DNA]</scope>
    <source>
        <strain evidence="7">ATCC 6260 / CBS 566 / DSM 6381 / JCM 1539 / NBRC 10279 / NRRL Y-324</strain>
    </source>
</reference>
<dbReference type="PANTHER" id="PTHR28163:SF1">
    <property type="entry name" value="PROTEIN PET117 HOMOLOG, MITOCHONDRIAL"/>
    <property type="match status" value="1"/>
</dbReference>
<name>A5DB70_PICGU</name>